<gene>
    <name evidence="1" type="ORF">NQ176_g7516</name>
</gene>
<evidence type="ECO:0000313" key="2">
    <source>
        <dbReference type="Proteomes" id="UP001143910"/>
    </source>
</evidence>
<proteinExistence type="predicted"/>
<organism evidence="1 2">
    <name type="scientific">Zarea fungicola</name>
    <dbReference type="NCBI Taxonomy" id="93591"/>
    <lineage>
        <taxon>Eukaryota</taxon>
        <taxon>Fungi</taxon>
        <taxon>Dikarya</taxon>
        <taxon>Ascomycota</taxon>
        <taxon>Pezizomycotina</taxon>
        <taxon>Sordariomycetes</taxon>
        <taxon>Hypocreomycetidae</taxon>
        <taxon>Hypocreales</taxon>
        <taxon>Cordycipitaceae</taxon>
        <taxon>Zarea</taxon>
    </lineage>
</organism>
<reference evidence="1" key="1">
    <citation type="submission" date="2022-08" db="EMBL/GenBank/DDBJ databases">
        <title>Genome Sequence of Lecanicillium fungicola.</title>
        <authorList>
            <person name="Buettner E."/>
        </authorList>
    </citation>
    <scope>NUCLEOTIDE SEQUENCE</scope>
    <source>
        <strain evidence="1">Babe33</strain>
    </source>
</reference>
<accession>A0ACC1MYV6</accession>
<keyword evidence="2" id="KW-1185">Reference proteome</keyword>
<protein>
    <submittedName>
        <fullName evidence="1">Uncharacterized protein</fullName>
    </submittedName>
</protein>
<dbReference type="Proteomes" id="UP001143910">
    <property type="component" value="Unassembled WGS sequence"/>
</dbReference>
<dbReference type="EMBL" id="JANJQO010001267">
    <property type="protein sequence ID" value="KAJ2971806.1"/>
    <property type="molecule type" value="Genomic_DNA"/>
</dbReference>
<evidence type="ECO:0000313" key="1">
    <source>
        <dbReference type="EMBL" id="KAJ2971806.1"/>
    </source>
</evidence>
<comment type="caution">
    <text evidence="1">The sequence shown here is derived from an EMBL/GenBank/DDBJ whole genome shotgun (WGS) entry which is preliminary data.</text>
</comment>
<sequence length="405" mass="43969">MSFAVLPFFLHAAQFPRTDTNLSSDAATGKFQCIYCDKEFGRGDVCRKHMLNCVKRDTESTVPELRRGRKPKACEACFNSKVSCDKGNPCARCLLRHLPCRPREIVDEGSKASPSAVPNTVSSQSFSTQSTQQAQSLYHNPGSNSSGIVGGTTVDTAGMPWIKALINPRASSMLEHMSNDRTSQITERIPDMSFLSSGSSSRETHLSSNVPELMELYPWNYATMADDAIFNFDGIGDINMLSMSDNMPSIPAFNSPSYSEGMADASLYLVNSLNDLHNELCASDPTYSEKFDINAVSMALAPENLKQFAATFFRLSHIHFPIVHIPSFGRNTSSKSLLLVLVIQGAFRSPPLDHVLVTRGLLRLAEDAAGGARPGLPSGHQQQCLVATAESCPAGSRARICGAAF</sequence>
<name>A0ACC1MYV6_9HYPO</name>